<sequence length="197" mass="22279">MGSAESFISRRPTAAQRELVASISRFQRKIKGATIDVWWLYDDGGLTLLVPHLLTVPKSYLEGARMRVFTISTSSTTMEQEQRVIPDIGRKPKAQTQAEFQRLIEPFRAADGDEREGLITDSELAAQKEKTYRQLRCAELLREHSCDADLVVLTLPVPRKGLVSSCLYMAWLDIMTKELPPTLMIRGNQTSVLTFYS</sequence>
<keyword evidence="3" id="KW-1133">Transmembrane helix</keyword>
<dbReference type="GO" id="GO:0008511">
    <property type="term" value="F:sodium:potassium:chloride symporter activity"/>
    <property type="evidence" value="ECO:0007669"/>
    <property type="project" value="TreeGrafter"/>
</dbReference>
<evidence type="ECO:0000256" key="3">
    <source>
        <dbReference type="ARBA" id="ARBA00022989"/>
    </source>
</evidence>
<evidence type="ECO:0000256" key="1">
    <source>
        <dbReference type="ARBA" id="ARBA00004141"/>
    </source>
</evidence>
<comment type="caution">
    <text evidence="6">The sequence shown here is derived from an EMBL/GenBank/DDBJ whole genome shotgun (WGS) entry which is preliminary data.</text>
</comment>
<protein>
    <submittedName>
        <fullName evidence="6">Solute carrier family 12 member 2</fullName>
    </submittedName>
</protein>
<name>A0A0B2VK85_TOXCA</name>
<dbReference type="GO" id="GO:0016020">
    <property type="term" value="C:membrane"/>
    <property type="evidence" value="ECO:0007669"/>
    <property type="project" value="UniProtKB-SubCell"/>
</dbReference>
<dbReference type="GO" id="GO:0055075">
    <property type="term" value="P:potassium ion homeostasis"/>
    <property type="evidence" value="ECO:0007669"/>
    <property type="project" value="TreeGrafter"/>
</dbReference>
<dbReference type="GO" id="GO:1990573">
    <property type="term" value="P:potassium ion import across plasma membrane"/>
    <property type="evidence" value="ECO:0007669"/>
    <property type="project" value="TreeGrafter"/>
</dbReference>
<dbReference type="GO" id="GO:0006884">
    <property type="term" value="P:cell volume homeostasis"/>
    <property type="evidence" value="ECO:0007669"/>
    <property type="project" value="TreeGrafter"/>
</dbReference>
<dbReference type="InterPro" id="IPR018491">
    <property type="entry name" value="SLC12_C"/>
</dbReference>
<feature type="domain" description="SLC12A transporter C-terminal" evidence="5">
    <location>
        <begin position="7"/>
        <end position="83"/>
    </location>
</feature>
<dbReference type="PANTHER" id="PTHR11827">
    <property type="entry name" value="SOLUTE CARRIER FAMILY 12, CATION COTRANSPORTERS"/>
    <property type="match status" value="1"/>
</dbReference>
<evidence type="ECO:0000313" key="7">
    <source>
        <dbReference type="Proteomes" id="UP000031036"/>
    </source>
</evidence>
<dbReference type="OMA" id="FETHRFT"/>
<dbReference type="GO" id="GO:0055064">
    <property type="term" value="P:chloride ion homeostasis"/>
    <property type="evidence" value="ECO:0007669"/>
    <property type="project" value="TreeGrafter"/>
</dbReference>
<organism evidence="6 7">
    <name type="scientific">Toxocara canis</name>
    <name type="common">Canine roundworm</name>
    <dbReference type="NCBI Taxonomy" id="6265"/>
    <lineage>
        <taxon>Eukaryota</taxon>
        <taxon>Metazoa</taxon>
        <taxon>Ecdysozoa</taxon>
        <taxon>Nematoda</taxon>
        <taxon>Chromadorea</taxon>
        <taxon>Rhabditida</taxon>
        <taxon>Spirurina</taxon>
        <taxon>Ascaridomorpha</taxon>
        <taxon>Ascaridoidea</taxon>
        <taxon>Toxocaridae</taxon>
        <taxon>Toxocara</taxon>
    </lineage>
</organism>
<reference evidence="6 7" key="1">
    <citation type="submission" date="2014-11" db="EMBL/GenBank/DDBJ databases">
        <title>Genetic blueprint of the zoonotic pathogen Toxocara canis.</title>
        <authorList>
            <person name="Zhu X.-Q."/>
            <person name="Korhonen P.K."/>
            <person name="Cai H."/>
            <person name="Young N.D."/>
            <person name="Nejsum P."/>
            <person name="von Samson-Himmelstjerna G."/>
            <person name="Boag P.R."/>
            <person name="Tan P."/>
            <person name="Li Q."/>
            <person name="Min J."/>
            <person name="Yang Y."/>
            <person name="Wang X."/>
            <person name="Fang X."/>
            <person name="Hall R.S."/>
            <person name="Hofmann A."/>
            <person name="Sternberg P.W."/>
            <person name="Jex A.R."/>
            <person name="Gasser R.B."/>
        </authorList>
    </citation>
    <scope>NUCLEOTIDE SEQUENCE [LARGE SCALE GENOMIC DNA]</scope>
    <source>
        <strain evidence="6">PN_DK_2014</strain>
    </source>
</reference>
<feature type="domain" description="SLC12A transporter C-terminal" evidence="5">
    <location>
        <begin position="84"/>
        <end position="197"/>
    </location>
</feature>
<evidence type="ECO:0000256" key="2">
    <source>
        <dbReference type="ARBA" id="ARBA00022692"/>
    </source>
</evidence>
<evidence type="ECO:0000259" key="5">
    <source>
        <dbReference type="Pfam" id="PF03522"/>
    </source>
</evidence>
<dbReference type="AlphaFoldDB" id="A0A0B2VK85"/>
<evidence type="ECO:0000313" key="6">
    <source>
        <dbReference type="EMBL" id="KHN83916.1"/>
    </source>
</evidence>
<dbReference type="PANTHER" id="PTHR11827:SF103">
    <property type="entry name" value="SODIUM CHLORIDE COTRANSPORTER 69, ISOFORM E"/>
    <property type="match status" value="1"/>
</dbReference>
<dbReference type="GO" id="GO:0055078">
    <property type="term" value="P:sodium ion homeostasis"/>
    <property type="evidence" value="ECO:0007669"/>
    <property type="project" value="TreeGrafter"/>
</dbReference>
<dbReference type="InterPro" id="IPR004842">
    <property type="entry name" value="SLC12A_fam"/>
</dbReference>
<keyword evidence="4" id="KW-0472">Membrane</keyword>
<dbReference type="STRING" id="6265.A0A0B2VK85"/>
<gene>
    <name evidence="6" type="primary">SLC12A2</name>
    <name evidence="6" type="ORF">Tcan_12329</name>
</gene>
<accession>A0A0B2VK85</accession>
<evidence type="ECO:0000256" key="4">
    <source>
        <dbReference type="ARBA" id="ARBA00023136"/>
    </source>
</evidence>
<dbReference type="EMBL" id="JPKZ01001123">
    <property type="protein sequence ID" value="KHN83916.1"/>
    <property type="molecule type" value="Genomic_DNA"/>
</dbReference>
<keyword evidence="2" id="KW-0812">Transmembrane</keyword>
<dbReference type="Proteomes" id="UP000031036">
    <property type="component" value="Unassembled WGS sequence"/>
</dbReference>
<dbReference type="OrthoDB" id="2020542at2759"/>
<dbReference type="Pfam" id="PF03522">
    <property type="entry name" value="SLC12"/>
    <property type="match status" value="2"/>
</dbReference>
<keyword evidence="7" id="KW-1185">Reference proteome</keyword>
<proteinExistence type="predicted"/>
<comment type="subcellular location">
    <subcellularLocation>
        <location evidence="1">Membrane</location>
        <topology evidence="1">Multi-pass membrane protein</topology>
    </subcellularLocation>
</comment>